<accession>A0A2N8ZCR3</accession>
<gene>
    <name evidence="4" type="ORF">VTAP4600_A1711</name>
</gene>
<feature type="compositionally biased region" description="Polar residues" evidence="2">
    <location>
        <begin position="1"/>
        <end position="16"/>
    </location>
</feature>
<proteinExistence type="predicted"/>
<feature type="domain" description="Aldehyde dehydrogenase" evidence="3">
    <location>
        <begin position="17"/>
        <end position="410"/>
    </location>
</feature>
<keyword evidence="1" id="KW-0560">Oxidoreductase</keyword>
<dbReference type="GO" id="GO:0016620">
    <property type="term" value="F:oxidoreductase activity, acting on the aldehyde or oxo group of donors, NAD or NADP as acceptor"/>
    <property type="evidence" value="ECO:0007669"/>
    <property type="project" value="InterPro"/>
</dbReference>
<keyword evidence="5" id="KW-1185">Reference proteome</keyword>
<protein>
    <submittedName>
        <fullName evidence="4">Aldehyde Dehydrogenase</fullName>
    </submittedName>
</protein>
<feature type="region of interest" description="Disordered" evidence="2">
    <location>
        <begin position="484"/>
        <end position="510"/>
    </location>
</feature>
<dbReference type="PANTHER" id="PTHR11699">
    <property type="entry name" value="ALDEHYDE DEHYDROGENASE-RELATED"/>
    <property type="match status" value="1"/>
</dbReference>
<dbReference type="InterPro" id="IPR015590">
    <property type="entry name" value="Aldehyde_DH_dom"/>
</dbReference>
<dbReference type="AlphaFoldDB" id="A0A2N8ZCR3"/>
<dbReference type="InterPro" id="IPR016163">
    <property type="entry name" value="Ald_DH_C"/>
</dbReference>
<feature type="compositionally biased region" description="Low complexity" evidence="2">
    <location>
        <begin position="491"/>
        <end position="507"/>
    </location>
</feature>
<name>A0A2N8ZCR3_9VIBR</name>
<dbReference type="EMBL" id="LT960611">
    <property type="protein sequence ID" value="SON49690.1"/>
    <property type="molecule type" value="Genomic_DNA"/>
</dbReference>
<sequence length="534" mass="56859">MSTTKHTIQSQGQTPPEDNIDSLLGLAHWASDSFREYTSSQVENIAKAVSSAALAKAADYAQWSVKETGFGNAPDKTIKNQVNATAQLEQFDFQEYNGVKVDAEKKIARYAKPAGVIVALIPSTNPIATIYYKVMSALLTRNVVILCPHPGAKECCVDAADYLANAAEKAGAPAGCIQTLRHPSVAKVSQLMSSPKTDLILATGGPAMVRAAYGSGNPAIGVGPGNVACFVDKSADLALASESIVTSKAFDNSLLCTCESVVIAHQDIADQLVMQMVAKGAYHVEGRELELLRAFLYPANKLNPAAIGKSAVTIAKLAGFSVPSSTKVLGMEIFQINPDEPFSKEKMFPVLALLKVSGCQQGLNAANAMLRIQGKGHSLVIHSQDNPQIARWSKSVPVCRITINGPGVFGASGFATNLPPSPVIGTGYFGRSSVSENIFAKHLVQWTQVAWNKELTVNMASVEQSTTNSVTEIVAQYIETRGATGFGPAGSRENSSSRSSTHYSASSVTEQPDNLRAMIKALVEQELKQILEQR</sequence>
<feature type="region of interest" description="Disordered" evidence="2">
    <location>
        <begin position="1"/>
        <end position="21"/>
    </location>
</feature>
<evidence type="ECO:0000313" key="5">
    <source>
        <dbReference type="Proteomes" id="UP000235828"/>
    </source>
</evidence>
<evidence type="ECO:0000256" key="1">
    <source>
        <dbReference type="ARBA" id="ARBA00023002"/>
    </source>
</evidence>
<reference evidence="4 5" key="1">
    <citation type="submission" date="2017-10" db="EMBL/GenBank/DDBJ databases">
        <authorList>
            <person name="Banno H."/>
            <person name="Chua N.-H."/>
        </authorList>
    </citation>
    <scope>NUCLEOTIDE SEQUENCE [LARGE SCALE GENOMIC DNA]</scope>
    <source>
        <strain evidence="4">Vibrio tapetis CECT4600</strain>
    </source>
</reference>
<dbReference type="Proteomes" id="UP000235828">
    <property type="component" value="Chromosome A"/>
</dbReference>
<dbReference type="InterPro" id="IPR016161">
    <property type="entry name" value="Ald_DH/histidinol_DH"/>
</dbReference>
<dbReference type="KEGG" id="vta:A1711"/>
<dbReference type="Pfam" id="PF00171">
    <property type="entry name" value="Aldedh"/>
    <property type="match status" value="1"/>
</dbReference>
<evidence type="ECO:0000313" key="4">
    <source>
        <dbReference type="EMBL" id="SON49690.1"/>
    </source>
</evidence>
<dbReference type="RefSeq" id="WP_172443095.1">
    <property type="nucleotide sequence ID" value="NZ_LT960611.1"/>
</dbReference>
<evidence type="ECO:0000259" key="3">
    <source>
        <dbReference type="Pfam" id="PF00171"/>
    </source>
</evidence>
<dbReference type="SUPFAM" id="SSF53720">
    <property type="entry name" value="ALDH-like"/>
    <property type="match status" value="1"/>
</dbReference>
<dbReference type="Gene3D" id="3.40.309.10">
    <property type="entry name" value="Aldehyde Dehydrogenase, Chain A, domain 2"/>
    <property type="match status" value="1"/>
</dbReference>
<dbReference type="Gene3D" id="3.40.605.10">
    <property type="entry name" value="Aldehyde Dehydrogenase, Chain A, domain 1"/>
    <property type="match status" value="1"/>
</dbReference>
<dbReference type="InterPro" id="IPR016162">
    <property type="entry name" value="Ald_DH_N"/>
</dbReference>
<evidence type="ECO:0000256" key="2">
    <source>
        <dbReference type="SAM" id="MobiDB-lite"/>
    </source>
</evidence>
<organism evidence="4 5">
    <name type="scientific">Vibrio tapetis subsp. tapetis</name>
    <dbReference type="NCBI Taxonomy" id="1671868"/>
    <lineage>
        <taxon>Bacteria</taxon>
        <taxon>Pseudomonadati</taxon>
        <taxon>Pseudomonadota</taxon>
        <taxon>Gammaproteobacteria</taxon>
        <taxon>Vibrionales</taxon>
        <taxon>Vibrionaceae</taxon>
        <taxon>Vibrio</taxon>
    </lineage>
</organism>